<proteinExistence type="predicted"/>
<dbReference type="Gene3D" id="3.10.10.10">
    <property type="entry name" value="HIV Type 1 Reverse Transcriptase, subunit A, domain 1"/>
    <property type="match status" value="2"/>
</dbReference>
<keyword evidence="3" id="KW-0540">Nuclease</keyword>
<dbReference type="GO" id="GO:0004519">
    <property type="term" value="F:endonuclease activity"/>
    <property type="evidence" value="ECO:0007669"/>
    <property type="project" value="UniProtKB-KW"/>
</dbReference>
<feature type="region of interest" description="Disordered" evidence="8">
    <location>
        <begin position="111"/>
        <end position="157"/>
    </location>
</feature>
<dbReference type="InterPro" id="IPR050951">
    <property type="entry name" value="Retrovirus_Pol_polyprotein"/>
</dbReference>
<evidence type="ECO:0000259" key="9">
    <source>
        <dbReference type="PROSITE" id="PS50158"/>
    </source>
</evidence>
<keyword evidence="7" id="KW-0862">Zinc</keyword>
<dbReference type="Pfam" id="PF17917">
    <property type="entry name" value="RT_RNaseH"/>
    <property type="match status" value="1"/>
</dbReference>
<dbReference type="GO" id="GO:0008270">
    <property type="term" value="F:zinc ion binding"/>
    <property type="evidence" value="ECO:0007669"/>
    <property type="project" value="UniProtKB-KW"/>
</dbReference>
<dbReference type="OrthoDB" id="1723377at2759"/>
<dbReference type="SUPFAM" id="SSF57756">
    <property type="entry name" value="Retrovirus zinc finger-like domains"/>
    <property type="match status" value="1"/>
</dbReference>
<reference evidence="10" key="1">
    <citation type="journal article" date="2019" name="Toxins">
        <title>Detection of Abrin-Like and Prepropulchellin-Like Toxin Genes and Transcripts Using Whole Genome Sequencing and Full-Length Transcript Sequencing of Abrus precatorius.</title>
        <authorList>
            <person name="Hovde B.T."/>
            <person name="Daligault H.E."/>
            <person name="Hanschen E.R."/>
            <person name="Kunde Y.A."/>
            <person name="Johnson M.B."/>
            <person name="Starkenburg S.R."/>
            <person name="Johnson S.L."/>
        </authorList>
    </citation>
    <scope>NUCLEOTIDE SEQUENCE [LARGE SCALE GENOMIC DNA]</scope>
</reference>
<dbReference type="GO" id="GO:0003964">
    <property type="term" value="F:RNA-directed DNA polymerase activity"/>
    <property type="evidence" value="ECO:0007669"/>
    <property type="project" value="UniProtKB-KW"/>
</dbReference>
<dbReference type="Gene3D" id="4.10.60.10">
    <property type="entry name" value="Zinc finger, CCHC-type"/>
    <property type="match status" value="1"/>
</dbReference>
<keyword evidence="4" id="KW-0255">Endonuclease</keyword>
<keyword evidence="10" id="KW-1185">Reference proteome</keyword>
<dbReference type="CDD" id="cd01647">
    <property type="entry name" value="RT_LTR"/>
    <property type="match status" value="1"/>
</dbReference>
<dbReference type="Pfam" id="PF03732">
    <property type="entry name" value="Retrotrans_gag"/>
    <property type="match status" value="1"/>
</dbReference>
<dbReference type="GeneID" id="113862333"/>
<keyword evidence="2" id="KW-0548">Nucleotidyltransferase</keyword>
<dbReference type="GO" id="GO:0016787">
    <property type="term" value="F:hydrolase activity"/>
    <property type="evidence" value="ECO:0007669"/>
    <property type="project" value="UniProtKB-KW"/>
</dbReference>
<feature type="region of interest" description="Disordered" evidence="8">
    <location>
        <begin position="233"/>
        <end position="256"/>
    </location>
</feature>
<dbReference type="SUPFAM" id="SSF53098">
    <property type="entry name" value="Ribonuclease H-like"/>
    <property type="match status" value="1"/>
</dbReference>
<dbReference type="GO" id="GO:0003676">
    <property type="term" value="F:nucleic acid binding"/>
    <property type="evidence" value="ECO:0007669"/>
    <property type="project" value="InterPro"/>
</dbReference>
<dbReference type="InterPro" id="IPR000477">
    <property type="entry name" value="RT_dom"/>
</dbReference>
<sequence length="761" mass="86241">MLEAQGEVITWAVFRSSFLGKFFPSHVRASKEREFLNLVQGNSSVYEYAIQFERLYRFNCHPTLEEWRCQRFSDGLRTDIKRILIPLRIMEFADLVNQATIIESLNAKDVGGVGKAPSSRATSSYGNGSKGAKKGPYSRSLRQQQSRPSQSRGLAASAPVPIGTATSAFQPGGATSSAPRVSVPQIVRCFRCGGPHYLSQCPQADVRVCFSCQQPGHLARDCPTPSGAVSSSASALHAVRPKATRAPTTTRSRAEGRVFTTSASEAAQAMDLVQGTAVVAVREFPEIFLEDIPGIPPRREVEFSIDLIPGAEPVSVAPYRMAPKELMELKEQIKDLKRKQMIRPMKDEDIPKTAFRTRYGHYEYIVMPFGVTNAPAVFMDYMNRIFRPFLDRFVVVFIDDILIYSSSSEEHAEHLRTVLSVLRKKQLYAKLSKCEFWLEEVKFLGHVISAKGIAVDPSKVEAMLQWERPKTATEIHSFVGLAGYYRRFIKGVAKIAAPLTWLTRRDQPFVWTEECEQSFNELKHRLTSSPVLILPDTSRPFEVYYDASHQGLGCVLMQDKRVVAYASRQLRTHERNYPIHDLELAAVVFALKVWRHYLYGAQFDVYSDHKSLKYLFDQRELNMRQRRWVEFLKDYDFQLQYHPGKANVVADALKAMGTQLRLSSAYHPQTDGQSERTIQTLEDLLQTCIVEQRSVGRALRAKKLTPKFIGPYQILHRRGPVAYELALPPRLSGLHNVFHVSQLRKYVSDSSHVIEPDVVEL</sequence>
<reference evidence="11" key="2">
    <citation type="submission" date="2025-08" db="UniProtKB">
        <authorList>
            <consortium name="RefSeq"/>
        </authorList>
    </citation>
    <scope>IDENTIFICATION</scope>
    <source>
        <tissue evidence="11">Young leaves</tissue>
    </source>
</reference>
<evidence type="ECO:0000256" key="7">
    <source>
        <dbReference type="PROSITE-ProRule" id="PRU00047"/>
    </source>
</evidence>
<dbReference type="SMART" id="SM00343">
    <property type="entry name" value="ZnF_C2HC"/>
    <property type="match status" value="2"/>
</dbReference>
<dbReference type="Pfam" id="PF00078">
    <property type="entry name" value="RVT_1"/>
    <property type="match status" value="1"/>
</dbReference>
<keyword evidence="6" id="KW-0695">RNA-directed DNA polymerase</keyword>
<dbReference type="InterPro" id="IPR036397">
    <property type="entry name" value="RNaseH_sf"/>
</dbReference>
<organism evidence="10 11">
    <name type="scientific">Abrus precatorius</name>
    <name type="common">Indian licorice</name>
    <name type="synonym">Glycine abrus</name>
    <dbReference type="NCBI Taxonomy" id="3816"/>
    <lineage>
        <taxon>Eukaryota</taxon>
        <taxon>Viridiplantae</taxon>
        <taxon>Streptophyta</taxon>
        <taxon>Embryophyta</taxon>
        <taxon>Tracheophyta</taxon>
        <taxon>Spermatophyta</taxon>
        <taxon>Magnoliopsida</taxon>
        <taxon>eudicotyledons</taxon>
        <taxon>Gunneridae</taxon>
        <taxon>Pentapetalae</taxon>
        <taxon>rosids</taxon>
        <taxon>fabids</taxon>
        <taxon>Fabales</taxon>
        <taxon>Fabaceae</taxon>
        <taxon>Papilionoideae</taxon>
        <taxon>50 kb inversion clade</taxon>
        <taxon>NPAAA clade</taxon>
        <taxon>indigoferoid/millettioid clade</taxon>
        <taxon>Abreae</taxon>
        <taxon>Abrus</taxon>
    </lineage>
</organism>
<feature type="compositionally biased region" description="Low complexity" evidence="8">
    <location>
        <begin position="138"/>
        <end position="152"/>
    </location>
</feature>
<dbReference type="InterPro" id="IPR043502">
    <property type="entry name" value="DNA/RNA_pol_sf"/>
</dbReference>
<dbReference type="InterPro" id="IPR012337">
    <property type="entry name" value="RNaseH-like_sf"/>
</dbReference>
<accession>A0A8B8L781</accession>
<dbReference type="Proteomes" id="UP000694853">
    <property type="component" value="Unplaced"/>
</dbReference>
<dbReference type="CDD" id="cd09274">
    <property type="entry name" value="RNase_HI_RT_Ty3"/>
    <property type="match status" value="1"/>
</dbReference>
<evidence type="ECO:0000256" key="5">
    <source>
        <dbReference type="ARBA" id="ARBA00022801"/>
    </source>
</evidence>
<evidence type="ECO:0000256" key="8">
    <source>
        <dbReference type="SAM" id="MobiDB-lite"/>
    </source>
</evidence>
<keyword evidence="5" id="KW-0378">Hydrolase</keyword>
<evidence type="ECO:0000256" key="1">
    <source>
        <dbReference type="ARBA" id="ARBA00022679"/>
    </source>
</evidence>
<dbReference type="InterPro" id="IPR041373">
    <property type="entry name" value="RT_RNaseH"/>
</dbReference>
<dbReference type="SUPFAM" id="SSF56672">
    <property type="entry name" value="DNA/RNA polymerases"/>
    <property type="match status" value="1"/>
</dbReference>
<name>A0A8B8L781_ABRPR</name>
<dbReference type="Pfam" id="PF24626">
    <property type="entry name" value="SH3_Tf2-1"/>
    <property type="match status" value="1"/>
</dbReference>
<dbReference type="FunFam" id="3.30.70.270:FF:000003">
    <property type="entry name" value="Transposon Ty3-G Gag-Pol polyprotein"/>
    <property type="match status" value="1"/>
</dbReference>
<dbReference type="PANTHER" id="PTHR37984:SF5">
    <property type="entry name" value="PROTEIN NYNRIN-LIKE"/>
    <property type="match status" value="1"/>
</dbReference>
<dbReference type="PROSITE" id="PS50158">
    <property type="entry name" value="ZF_CCHC"/>
    <property type="match status" value="1"/>
</dbReference>
<dbReference type="InterPro" id="IPR036875">
    <property type="entry name" value="Znf_CCHC_sf"/>
</dbReference>
<dbReference type="InterPro" id="IPR043128">
    <property type="entry name" value="Rev_trsase/Diguanyl_cyclase"/>
</dbReference>
<keyword evidence="7" id="KW-0863">Zinc-finger</keyword>
<feature type="domain" description="CCHC-type" evidence="9">
    <location>
        <begin position="209"/>
        <end position="223"/>
    </location>
</feature>
<dbReference type="FunFam" id="3.10.20.370:FF:000001">
    <property type="entry name" value="Retrovirus-related Pol polyprotein from transposon 17.6-like protein"/>
    <property type="match status" value="1"/>
</dbReference>
<dbReference type="Gene3D" id="3.30.420.10">
    <property type="entry name" value="Ribonuclease H-like superfamily/Ribonuclease H"/>
    <property type="match status" value="1"/>
</dbReference>
<keyword evidence="7" id="KW-0479">Metal-binding</keyword>
<dbReference type="InterPro" id="IPR005162">
    <property type="entry name" value="Retrotrans_gag_dom"/>
</dbReference>
<dbReference type="Gene3D" id="3.30.70.270">
    <property type="match status" value="2"/>
</dbReference>
<dbReference type="Pfam" id="PF00098">
    <property type="entry name" value="zf-CCHC"/>
    <property type="match status" value="1"/>
</dbReference>
<dbReference type="KEGG" id="aprc:113862333"/>
<evidence type="ECO:0000313" key="10">
    <source>
        <dbReference type="Proteomes" id="UP000694853"/>
    </source>
</evidence>
<keyword evidence="1" id="KW-0808">Transferase</keyword>
<dbReference type="InterPro" id="IPR056924">
    <property type="entry name" value="SH3_Tf2-1"/>
</dbReference>
<evidence type="ECO:0000256" key="3">
    <source>
        <dbReference type="ARBA" id="ARBA00022722"/>
    </source>
</evidence>
<protein>
    <submittedName>
        <fullName evidence="11">Uncharacterized protein LOC113862333</fullName>
    </submittedName>
</protein>
<gene>
    <name evidence="11" type="primary">LOC113862333</name>
</gene>
<dbReference type="RefSeq" id="XP_027351223.1">
    <property type="nucleotide sequence ID" value="XM_027495422.1"/>
</dbReference>
<evidence type="ECO:0000313" key="11">
    <source>
        <dbReference type="RefSeq" id="XP_027351223.1"/>
    </source>
</evidence>
<evidence type="ECO:0000256" key="4">
    <source>
        <dbReference type="ARBA" id="ARBA00022759"/>
    </source>
</evidence>
<dbReference type="FunFam" id="3.30.70.270:FF:000020">
    <property type="entry name" value="Transposon Tf2-6 polyprotein-like Protein"/>
    <property type="match status" value="1"/>
</dbReference>
<dbReference type="PANTHER" id="PTHR37984">
    <property type="entry name" value="PROTEIN CBG26694"/>
    <property type="match status" value="1"/>
</dbReference>
<dbReference type="AlphaFoldDB" id="A0A8B8L781"/>
<evidence type="ECO:0000256" key="2">
    <source>
        <dbReference type="ARBA" id="ARBA00022695"/>
    </source>
</evidence>
<evidence type="ECO:0000256" key="6">
    <source>
        <dbReference type="ARBA" id="ARBA00022918"/>
    </source>
</evidence>
<dbReference type="InterPro" id="IPR001878">
    <property type="entry name" value="Znf_CCHC"/>
</dbReference>